<dbReference type="Proteomes" id="UP000176409">
    <property type="component" value="Unassembled WGS sequence"/>
</dbReference>
<dbReference type="InterPro" id="IPR006674">
    <property type="entry name" value="HD_domain"/>
</dbReference>
<dbReference type="Pfam" id="PF01966">
    <property type="entry name" value="HD"/>
    <property type="match status" value="1"/>
</dbReference>
<dbReference type="STRING" id="1798396.A2973_00220"/>
<dbReference type="NCBIfam" id="TIGR00277">
    <property type="entry name" value="HDIG"/>
    <property type="match status" value="1"/>
</dbReference>
<protein>
    <recommendedName>
        <fullName evidence="1">HD domain-containing protein</fullName>
    </recommendedName>
</protein>
<gene>
    <name evidence="2" type="ORF">A2973_00220</name>
</gene>
<accession>A0A1F6AYY3</accession>
<evidence type="ECO:0000313" key="3">
    <source>
        <dbReference type="Proteomes" id="UP000176409"/>
    </source>
</evidence>
<evidence type="ECO:0000313" key="2">
    <source>
        <dbReference type="EMBL" id="OGG29905.1"/>
    </source>
</evidence>
<organism evidence="2 3">
    <name type="scientific">Candidatus Gottesmanbacteria bacterium RIFCSPLOWO2_01_FULL_49_10</name>
    <dbReference type="NCBI Taxonomy" id="1798396"/>
    <lineage>
        <taxon>Bacteria</taxon>
        <taxon>Candidatus Gottesmaniibacteriota</taxon>
    </lineage>
</organism>
<dbReference type="EMBL" id="MFJZ01000033">
    <property type="protein sequence ID" value="OGG29905.1"/>
    <property type="molecule type" value="Genomic_DNA"/>
</dbReference>
<dbReference type="SUPFAM" id="SSF109604">
    <property type="entry name" value="HD-domain/PDEase-like"/>
    <property type="match status" value="1"/>
</dbReference>
<comment type="caution">
    <text evidence="2">The sequence shown here is derived from an EMBL/GenBank/DDBJ whole genome shotgun (WGS) entry which is preliminary data.</text>
</comment>
<proteinExistence type="predicted"/>
<feature type="domain" description="HD" evidence="1">
    <location>
        <begin position="24"/>
        <end position="121"/>
    </location>
</feature>
<evidence type="ECO:0000259" key="1">
    <source>
        <dbReference type="Pfam" id="PF01966"/>
    </source>
</evidence>
<dbReference type="Gene3D" id="1.10.3210.10">
    <property type="entry name" value="Hypothetical protein af1432"/>
    <property type="match status" value="1"/>
</dbReference>
<dbReference type="InterPro" id="IPR006675">
    <property type="entry name" value="HDIG_dom"/>
</dbReference>
<dbReference type="PANTHER" id="PTHR38659:SF2">
    <property type="entry name" value="HDIG DOMAIN PROTEIN"/>
    <property type="match status" value="1"/>
</dbReference>
<reference evidence="2 3" key="1">
    <citation type="journal article" date="2016" name="Nat. Commun.">
        <title>Thousands of microbial genomes shed light on interconnected biogeochemical processes in an aquifer system.</title>
        <authorList>
            <person name="Anantharaman K."/>
            <person name="Brown C.T."/>
            <person name="Hug L.A."/>
            <person name="Sharon I."/>
            <person name="Castelle C.J."/>
            <person name="Probst A.J."/>
            <person name="Thomas B.C."/>
            <person name="Singh A."/>
            <person name="Wilkins M.J."/>
            <person name="Karaoz U."/>
            <person name="Brodie E.L."/>
            <person name="Williams K.H."/>
            <person name="Hubbard S.S."/>
            <person name="Banfield J.F."/>
        </authorList>
    </citation>
    <scope>NUCLEOTIDE SEQUENCE [LARGE SCALE GENOMIC DNA]</scope>
</reference>
<dbReference type="AlphaFoldDB" id="A0A1F6AYY3"/>
<dbReference type="PANTHER" id="PTHR38659">
    <property type="entry name" value="METAL-DEPENDENT PHOSPHOHYDROLASE"/>
    <property type="match status" value="1"/>
</dbReference>
<name>A0A1F6AYY3_9BACT</name>
<sequence length="187" mass="21409">MIPTQDQAKQLWDKYELPEGKRRHVALVARVARMLAQQIDKVTKQQINIALLNAAALLHDIDKNADKRSGERHPDAAVRILREEGMEEVAALVKTHPLHAILDGAIAPKSWEEKLLFLADKMVKYEIMTVDKRFKLWNDERLPPSAQIVLDRSYPKAKELEREIFGIVRIFPDNLAQLASEKEPGVY</sequence>